<protein>
    <submittedName>
        <fullName evidence="2">Right-handed parallel beta-helix repeat-containing protein</fullName>
    </submittedName>
</protein>
<gene>
    <name evidence="2" type="ORF">KK137_14130</name>
</gene>
<name>A0ABS5W6V0_9SPHN</name>
<evidence type="ECO:0000256" key="1">
    <source>
        <dbReference type="SAM" id="Phobius"/>
    </source>
</evidence>
<comment type="caution">
    <text evidence="2">The sequence shown here is derived from an EMBL/GenBank/DDBJ whole genome shotgun (WGS) entry which is preliminary data.</text>
</comment>
<dbReference type="InterPro" id="IPR011050">
    <property type="entry name" value="Pectin_lyase_fold/virulence"/>
</dbReference>
<keyword evidence="1" id="KW-1133">Transmembrane helix</keyword>
<reference evidence="2 3" key="1">
    <citation type="submission" date="2021-05" db="EMBL/GenBank/DDBJ databases">
        <title>Croceibacterium sp. LX-88 genome sequence.</title>
        <authorList>
            <person name="Luo X."/>
        </authorList>
    </citation>
    <scope>NUCLEOTIDE SEQUENCE [LARGE SCALE GENOMIC DNA]</scope>
    <source>
        <strain evidence="2 3">LX-88</strain>
    </source>
</reference>
<evidence type="ECO:0000313" key="2">
    <source>
        <dbReference type="EMBL" id="MBT2135471.1"/>
    </source>
</evidence>
<evidence type="ECO:0000313" key="3">
    <source>
        <dbReference type="Proteomes" id="UP000811255"/>
    </source>
</evidence>
<keyword evidence="3" id="KW-1185">Reference proteome</keyword>
<sequence length="327" mass="34511">MESVDQLALRRPSLGWLGLIAALAIAAIPAAALFAQERVRPFVVVETGRGFETLQLAVDAIGQARGTIAIAPGTYAQCAVQTSGTISYIATEPGTAIFDGKTCEGKAALVLRGLGAEVSGLVFQAMRVPDFNGAGIRLESGNLTVAQSWFRDSQQGILTATNPGGLIVIDRSTFTRLGTCEGSGGCAHSIYIGDYGQLRVTRSRFEEGRGGHYVKSRAAKVEIASSSFDDSRGQATNYMIDLPDGAVGQISNNRFVQGRDKENYSAFIAVGAENHAHSSVGLSILGNDARLAPGVERSTAFVADWTGDELALGQNRLGAGLKPFERR</sequence>
<dbReference type="EMBL" id="JAHFVK010000002">
    <property type="protein sequence ID" value="MBT2135471.1"/>
    <property type="molecule type" value="Genomic_DNA"/>
</dbReference>
<dbReference type="Gene3D" id="2.160.20.10">
    <property type="entry name" value="Single-stranded right-handed beta-helix, Pectin lyase-like"/>
    <property type="match status" value="1"/>
</dbReference>
<keyword evidence="1" id="KW-0472">Membrane</keyword>
<dbReference type="SUPFAM" id="SSF51126">
    <property type="entry name" value="Pectin lyase-like"/>
    <property type="match status" value="1"/>
</dbReference>
<organism evidence="2 3">
    <name type="scientific">Croceibacterium selenioxidans</name>
    <dbReference type="NCBI Taxonomy" id="2838833"/>
    <lineage>
        <taxon>Bacteria</taxon>
        <taxon>Pseudomonadati</taxon>
        <taxon>Pseudomonadota</taxon>
        <taxon>Alphaproteobacteria</taxon>
        <taxon>Sphingomonadales</taxon>
        <taxon>Erythrobacteraceae</taxon>
        <taxon>Croceibacterium</taxon>
    </lineage>
</organism>
<dbReference type="InterPro" id="IPR012334">
    <property type="entry name" value="Pectin_lyas_fold"/>
</dbReference>
<feature type="transmembrane region" description="Helical" evidence="1">
    <location>
        <begin position="14"/>
        <end position="35"/>
    </location>
</feature>
<proteinExistence type="predicted"/>
<keyword evidence="1" id="KW-0812">Transmembrane</keyword>
<dbReference type="RefSeq" id="WP_214537177.1">
    <property type="nucleotide sequence ID" value="NZ_JAHFVK010000002.1"/>
</dbReference>
<dbReference type="Proteomes" id="UP000811255">
    <property type="component" value="Unassembled WGS sequence"/>
</dbReference>
<accession>A0ABS5W6V0</accession>